<protein>
    <submittedName>
        <fullName evidence="1">Uncharacterized protein</fullName>
    </submittedName>
</protein>
<reference evidence="1" key="1">
    <citation type="journal article" date="2013" name="Environ. Microbiol.">
        <title>Microbiota from the distal guts of lean and obese adolescents exhibit partial functional redundancy besides clear differences in community structure.</title>
        <authorList>
            <person name="Ferrer M."/>
            <person name="Ruiz A."/>
            <person name="Lanza F."/>
            <person name="Haange S.B."/>
            <person name="Oberbach A."/>
            <person name="Till H."/>
            <person name="Bargiela R."/>
            <person name="Campoy C."/>
            <person name="Segura M.T."/>
            <person name="Richter M."/>
            <person name="von Bergen M."/>
            <person name="Seifert J."/>
            <person name="Suarez A."/>
        </authorList>
    </citation>
    <scope>NUCLEOTIDE SEQUENCE</scope>
</reference>
<organism evidence="1">
    <name type="scientific">human gut metagenome</name>
    <dbReference type="NCBI Taxonomy" id="408170"/>
    <lineage>
        <taxon>unclassified sequences</taxon>
        <taxon>metagenomes</taxon>
        <taxon>organismal metagenomes</taxon>
    </lineage>
</organism>
<gene>
    <name evidence="1" type="ORF">LEA_10362</name>
</gene>
<sequence>KERSDLELEKSWTGTTGPRLVDIRLKQEYNYVRELYQRLREYFNNLPEPTEEERQFIRELNAGYFPITSVHRDDLEGQGFDVEKISDDDMQNLAEKMADDYCEQLFWPSMEIIAGEILSFPKVKTKDIICPKCNSENIRYDIHESRFHCGECSLAWDDKLYALVEFPEESAPFEEEGTGYPAWGSGENGALYVPEEDYIRHTGKSPERDKCYRAVCWPDSQKYMGTKGCEPIQDENGIRDFGTSAYWVPLLLTEEAAERRMDKKKVPVCPECGGTDIDILSDEGVAVCNDCCLEWPYAED</sequence>
<dbReference type="SUPFAM" id="SSF57783">
    <property type="entry name" value="Zinc beta-ribbon"/>
    <property type="match status" value="1"/>
</dbReference>
<dbReference type="AlphaFoldDB" id="K1TD50"/>
<feature type="non-terminal residue" evidence="1">
    <location>
        <position position="1"/>
    </location>
</feature>
<accession>K1TD50</accession>
<evidence type="ECO:0000313" key="1">
    <source>
        <dbReference type="EMBL" id="EKC65369.1"/>
    </source>
</evidence>
<name>K1TD50_9ZZZZ</name>
<dbReference type="EMBL" id="AJWY01006968">
    <property type="protein sequence ID" value="EKC65369.1"/>
    <property type="molecule type" value="Genomic_DNA"/>
</dbReference>
<proteinExistence type="predicted"/>
<comment type="caution">
    <text evidence="1">The sequence shown here is derived from an EMBL/GenBank/DDBJ whole genome shotgun (WGS) entry which is preliminary data.</text>
</comment>